<organism evidence="1 2">
    <name type="scientific">Paenibacillus agilis</name>
    <dbReference type="NCBI Taxonomy" id="3020863"/>
    <lineage>
        <taxon>Bacteria</taxon>
        <taxon>Bacillati</taxon>
        <taxon>Bacillota</taxon>
        <taxon>Bacilli</taxon>
        <taxon>Bacillales</taxon>
        <taxon>Paenibacillaceae</taxon>
        <taxon>Paenibacillus</taxon>
    </lineage>
</organism>
<dbReference type="SUPFAM" id="SSF53335">
    <property type="entry name" value="S-adenosyl-L-methionine-dependent methyltransferases"/>
    <property type="match status" value="1"/>
</dbReference>
<dbReference type="PANTHER" id="PTHR36112">
    <property type="entry name" value="RIBOSOMAL RNA SMALL SUBUNIT METHYLTRANSFERASE J"/>
    <property type="match status" value="1"/>
</dbReference>
<evidence type="ECO:0000313" key="2">
    <source>
        <dbReference type="Proteomes" id="UP000318102"/>
    </source>
</evidence>
<reference evidence="1 2" key="1">
    <citation type="submission" date="2019-07" db="EMBL/GenBank/DDBJ databases">
        <authorList>
            <person name="Kim J."/>
        </authorList>
    </citation>
    <scope>NUCLEOTIDE SEQUENCE [LARGE SCALE GENOMIC DNA]</scope>
    <source>
        <strain evidence="1 2">N4</strain>
    </source>
</reference>
<dbReference type="RefSeq" id="WP_144989052.1">
    <property type="nucleotide sequence ID" value="NZ_VNJK01000001.1"/>
</dbReference>
<gene>
    <name evidence="1" type="ORF">FPZ44_07955</name>
</gene>
<sequence>MIITTGDMTSDALVERAKQLAKHIEVPFVERRKQSLPRMMKRLGDDQFIVLTDDEVRFTQVGKTDLFYHPSMAYLRIKRHLSGIEDVMIRAAKVQAGDTILDCTAGLGSDALVFAVAAGASGRVIACESELAMYALVREGLQTYTTEMEVVNEAMRRIEMIHSNHLDLLKSLPERSVDVVYFDPMFRKPVRTSAAIDPLRNVANHEALHEEVIEEAKRVARRSIVLKELKYSGEFKRLGFEETVQTGSKLAYGVIAIDNDK</sequence>
<dbReference type="InterPro" id="IPR029063">
    <property type="entry name" value="SAM-dependent_MTases_sf"/>
</dbReference>
<evidence type="ECO:0000313" key="1">
    <source>
        <dbReference type="EMBL" id="TVX92998.1"/>
    </source>
</evidence>
<dbReference type="Pfam" id="PF04445">
    <property type="entry name" value="SAM_MT"/>
    <property type="match status" value="1"/>
</dbReference>
<dbReference type="OrthoDB" id="1653798at2"/>
<dbReference type="AlphaFoldDB" id="A0A559IZD9"/>
<dbReference type="EMBL" id="VNJK01000001">
    <property type="protein sequence ID" value="TVX92998.1"/>
    <property type="molecule type" value="Genomic_DNA"/>
</dbReference>
<protein>
    <submittedName>
        <fullName evidence="1">SAM-dependent methyltransferase</fullName>
    </submittedName>
</protein>
<comment type="caution">
    <text evidence="1">The sequence shown here is derived from an EMBL/GenBank/DDBJ whole genome shotgun (WGS) entry which is preliminary data.</text>
</comment>
<keyword evidence="1" id="KW-0808">Transferase</keyword>
<name>A0A559IZD9_9BACL</name>
<keyword evidence="2" id="KW-1185">Reference proteome</keyword>
<accession>A0A559IZD9</accession>
<dbReference type="Gene3D" id="3.40.50.150">
    <property type="entry name" value="Vaccinia Virus protein VP39"/>
    <property type="match status" value="1"/>
</dbReference>
<dbReference type="GO" id="GO:0008990">
    <property type="term" value="F:rRNA (guanine-N2-)-methyltransferase activity"/>
    <property type="evidence" value="ECO:0007669"/>
    <property type="project" value="InterPro"/>
</dbReference>
<dbReference type="PANTHER" id="PTHR36112:SF1">
    <property type="entry name" value="RIBOSOMAL RNA SMALL SUBUNIT METHYLTRANSFERASE J"/>
    <property type="match status" value="1"/>
</dbReference>
<proteinExistence type="predicted"/>
<keyword evidence="1" id="KW-0489">Methyltransferase</keyword>
<dbReference type="InterPro" id="IPR007536">
    <property type="entry name" value="16SrRNA_methylTrfase_J"/>
</dbReference>
<dbReference type="Proteomes" id="UP000318102">
    <property type="component" value="Unassembled WGS sequence"/>
</dbReference>